<name>A0A2W0H866_9BACI</name>
<dbReference type="EMBL" id="PDOF01000003">
    <property type="protein sequence ID" value="PYZ96290.1"/>
    <property type="molecule type" value="Genomic_DNA"/>
</dbReference>
<dbReference type="InterPro" id="IPR052047">
    <property type="entry name" value="GH94_Enzymes"/>
</dbReference>
<evidence type="ECO:0000313" key="8">
    <source>
        <dbReference type="Proteomes" id="UP000248066"/>
    </source>
</evidence>
<feature type="domain" description="SOGP N-terminal" evidence="6">
    <location>
        <begin position="1"/>
        <end position="208"/>
    </location>
</feature>
<comment type="caution">
    <text evidence="7">The sequence shown here is derived from an EMBL/GenBank/DDBJ whole genome shotgun (WGS) entry which is preliminary data.</text>
</comment>
<proteinExistence type="predicted"/>
<dbReference type="InterPro" id="IPR053831">
    <property type="entry name" value="SOGP_N"/>
</dbReference>
<gene>
    <name evidence="7" type="ORF">CR205_16390</name>
</gene>
<reference evidence="7 8" key="1">
    <citation type="submission" date="2017-10" db="EMBL/GenBank/DDBJ databases">
        <title>Bacillus sp. nov., a halophilic bacterium isolated from a Yangshapao Lake.</title>
        <authorList>
            <person name="Wang H."/>
        </authorList>
    </citation>
    <scope>NUCLEOTIDE SEQUENCE [LARGE SCALE GENOMIC DNA]</scope>
    <source>
        <strain evidence="7 8">YSP-3</strain>
    </source>
</reference>
<dbReference type="Proteomes" id="UP000248066">
    <property type="component" value="Unassembled WGS sequence"/>
</dbReference>
<dbReference type="InterPro" id="IPR012341">
    <property type="entry name" value="6hp_glycosidase-like_sf"/>
</dbReference>
<dbReference type="GO" id="GO:0005975">
    <property type="term" value="P:carbohydrate metabolic process"/>
    <property type="evidence" value="ECO:0007669"/>
    <property type="project" value="InterPro"/>
</dbReference>
<evidence type="ECO:0000259" key="6">
    <source>
        <dbReference type="Pfam" id="PF21958"/>
    </source>
</evidence>
<protein>
    <submittedName>
        <fullName evidence="7">Cellobiose phosphorylase</fullName>
    </submittedName>
</protein>
<keyword evidence="1" id="KW-0328">Glycosyltransferase</keyword>
<dbReference type="AlphaFoldDB" id="A0A2W0H866"/>
<dbReference type="InterPro" id="IPR033432">
    <property type="entry name" value="GH94_catalytic"/>
</dbReference>
<dbReference type="Pfam" id="PF17167">
    <property type="entry name" value="Glyco_hydro_94"/>
    <property type="match status" value="1"/>
</dbReference>
<keyword evidence="2" id="KW-0808">Transferase</keyword>
<dbReference type="Pfam" id="PF21958">
    <property type="entry name" value="SOGP_N"/>
    <property type="match status" value="1"/>
</dbReference>
<dbReference type="InterPro" id="IPR048773">
    <property type="entry name" value="SOGP_C"/>
</dbReference>
<keyword evidence="8" id="KW-1185">Reference proteome</keyword>
<dbReference type="GO" id="GO:0016757">
    <property type="term" value="F:glycosyltransferase activity"/>
    <property type="evidence" value="ECO:0007669"/>
    <property type="project" value="UniProtKB-KW"/>
</dbReference>
<evidence type="ECO:0000259" key="5">
    <source>
        <dbReference type="Pfam" id="PF21270"/>
    </source>
</evidence>
<evidence type="ECO:0000313" key="7">
    <source>
        <dbReference type="EMBL" id="PYZ96290.1"/>
    </source>
</evidence>
<feature type="domain" description="Glycosyl hydrolase 94 catalytic" evidence="3">
    <location>
        <begin position="654"/>
        <end position="933"/>
    </location>
</feature>
<feature type="domain" description="Glycoside phosphorylase super sandwich" evidence="4">
    <location>
        <begin position="271"/>
        <end position="518"/>
    </location>
</feature>
<accession>A0A2W0H866</accession>
<dbReference type="PANTHER" id="PTHR37469:SF2">
    <property type="entry name" value="CELLOBIONIC ACID PHOSPHORYLASE"/>
    <property type="match status" value="1"/>
</dbReference>
<dbReference type="Gene3D" id="1.50.10.10">
    <property type="match status" value="1"/>
</dbReference>
<dbReference type="Pfam" id="PF21270">
    <property type="entry name" value="SOGP_4th"/>
    <property type="match status" value="1"/>
</dbReference>
<dbReference type="Pfam" id="PF21250">
    <property type="entry name" value="SOGP_2nd"/>
    <property type="match status" value="1"/>
</dbReference>
<dbReference type="InterPro" id="IPR008928">
    <property type="entry name" value="6-hairpin_glycosidase_sf"/>
</dbReference>
<evidence type="ECO:0000259" key="3">
    <source>
        <dbReference type="Pfam" id="PF17167"/>
    </source>
</evidence>
<dbReference type="OrthoDB" id="9769991at2"/>
<organism evidence="7 8">
    <name type="scientific">Alteribacter lacisalsi</name>
    <dbReference type="NCBI Taxonomy" id="2045244"/>
    <lineage>
        <taxon>Bacteria</taxon>
        <taxon>Bacillati</taxon>
        <taxon>Bacillota</taxon>
        <taxon>Bacilli</taxon>
        <taxon>Bacillales</taxon>
        <taxon>Bacillaceae</taxon>
        <taxon>Alteribacter</taxon>
    </lineage>
</organism>
<dbReference type="PANTHER" id="PTHR37469">
    <property type="entry name" value="CELLOBIONIC ACID PHOSPHORYLASE-RELATED"/>
    <property type="match status" value="1"/>
</dbReference>
<dbReference type="SUPFAM" id="SSF48208">
    <property type="entry name" value="Six-hairpin glycosidases"/>
    <property type="match status" value="1"/>
</dbReference>
<sequence length="1077" mass="121839">MINQWNGNVIDGSLNNLFLRIHSEGTIKWSPMLGVKAPGTVSFGDEAVEWNGTFEQVEYRVTFSPDDSGTWFWTVDLKGNDADVDVVYGQDLGLGAPAMVRTNEAYASQYIDHRPFETADKGFVIASRQNQPQPGGNPYMQQGCLTGADGYVTDGFQFFGLSYKETDEPELLTKDTFPNENYQYEFAYTGLKSGREPLNGSRKIVFYGMFKDNHPEPVKELEFQDQLEAAWERVENKTFEFIEAKTGPVSPRTGKNVQTYPLTSAEVDGLFPEKRFEETSGEKLAAFFTPTHEHVVFPAKELQVERSHGHILLTADHGAQDQELITTTSYMTGIFNAQIAVGNTSINKLMTNPRNALNIPKTSGQRIYIEKGGKYCLLAMPSVFEMGFNYARWYYKTGDDLIVVTNFTTVRDAEVTLEIESKQGKQYRFLVTNQLSMAPNEYELPFYMEEKDGAYVVTAGEEAPSREVHPDLAYKLRFDVPSVLTDEQALVTGLEQETASLAAFELDAVSKWRLTIAGSVSGKFDRAGEKDFQQEKESYGRYVNELMNGFKLKLDGEQNGDVEKLNTLAWWYTHNMLVHYAVPHGLEQYTAAAWGTRDVCQGPAEYFLAMQKYDRVKDIVKTVYAHQYEDTGNWPQWFMFDEYTTVQQEESHGDIIVWPLKLLADYMKTTGDTAILQEELPFTARSSKQFTGRKWTLLDHVNKQIDYIKANFLHDTFLSSYGDGDWDDTLQPANQELKQYMVSSWTVALTYQSLARLGEMLEEAELEEASEVNRLAEGVKKDYKKFLRDDKVISGFLYFADKENPEKMVHPSDSKTGIEYRLLPMTRSMISELFDENEMKEHYELIREHLYFPDGVRLMNKPARYDGGVSKHFKRAEQAANFGREIGLQYVHAHIRFIEAMAKIGKGDVAWNALKVINPVGITDAVPNADVRQSNAYFSSSDGKFNNRYEAAEQFDQLKTGDVKVKGGWRIYSSGPGIYLNQLVSNVLGVREEGDMVIFDPVLDVGLDGLELEFSVGGRPVTVKYHLSGGEPVNGRVEVNGEAVASEPLANRYRDGGMKISKTLISSDEKNEIDLFV</sequence>
<feature type="domain" description="Glycoside phosphorylase C-terminal" evidence="5">
    <location>
        <begin position="989"/>
        <end position="1074"/>
    </location>
</feature>
<dbReference type="InterPro" id="IPR048771">
    <property type="entry name" value="SOGP_2nd"/>
</dbReference>
<evidence type="ECO:0000259" key="4">
    <source>
        <dbReference type="Pfam" id="PF21250"/>
    </source>
</evidence>
<evidence type="ECO:0000256" key="2">
    <source>
        <dbReference type="ARBA" id="ARBA00022679"/>
    </source>
</evidence>
<evidence type="ECO:0000256" key="1">
    <source>
        <dbReference type="ARBA" id="ARBA00022676"/>
    </source>
</evidence>